<gene>
    <name evidence="3" type="ORF">E5676_scaffold110G001300</name>
    <name evidence="2" type="ORF">E6C27_scaffold20G00570</name>
</gene>
<dbReference type="AlphaFoldDB" id="A0A5A7T1I3"/>
<evidence type="ECO:0000313" key="3">
    <source>
        <dbReference type="EMBL" id="TYJ95841.1"/>
    </source>
</evidence>
<feature type="compositionally biased region" description="Low complexity" evidence="1">
    <location>
        <begin position="122"/>
        <end position="133"/>
    </location>
</feature>
<name>A0A5A7T1I3_CUCMM</name>
<evidence type="ECO:0000313" key="4">
    <source>
        <dbReference type="Proteomes" id="UP000321393"/>
    </source>
</evidence>
<organism evidence="2 4">
    <name type="scientific">Cucumis melo var. makuwa</name>
    <name type="common">Oriental melon</name>
    <dbReference type="NCBI Taxonomy" id="1194695"/>
    <lineage>
        <taxon>Eukaryota</taxon>
        <taxon>Viridiplantae</taxon>
        <taxon>Streptophyta</taxon>
        <taxon>Embryophyta</taxon>
        <taxon>Tracheophyta</taxon>
        <taxon>Spermatophyta</taxon>
        <taxon>Magnoliopsida</taxon>
        <taxon>eudicotyledons</taxon>
        <taxon>Gunneridae</taxon>
        <taxon>Pentapetalae</taxon>
        <taxon>rosids</taxon>
        <taxon>fabids</taxon>
        <taxon>Cucurbitales</taxon>
        <taxon>Cucurbitaceae</taxon>
        <taxon>Benincaseae</taxon>
        <taxon>Cucumis</taxon>
    </lineage>
</organism>
<feature type="compositionally biased region" description="Basic and acidic residues" evidence="1">
    <location>
        <begin position="148"/>
        <end position="164"/>
    </location>
</feature>
<evidence type="ECO:0000313" key="2">
    <source>
        <dbReference type="EMBL" id="KAA0036773.1"/>
    </source>
</evidence>
<reference evidence="4 5" key="1">
    <citation type="submission" date="2019-08" db="EMBL/GenBank/DDBJ databases">
        <title>Draft genome sequences of two oriental melons (Cucumis melo L. var makuwa).</title>
        <authorList>
            <person name="Kwon S.-Y."/>
        </authorList>
    </citation>
    <scope>NUCLEOTIDE SEQUENCE [LARGE SCALE GENOMIC DNA]</scope>
    <source>
        <strain evidence="5">cv. Chang Bougi</strain>
        <strain evidence="4">cv. SW 3</strain>
        <tissue evidence="2">Leaf</tissue>
    </source>
</reference>
<sequence>MLMKLQYLNLNMHGVQMRSYRFKSTPPRRPYRLSSEKSQVNVSASSHLPVNDEVIVESTTKGAETAPSVSETHTTDMDNRFVLAKSVNPNIFIYSHESSSFEDVFAPTPGHPPTTNVEAGPSRRSPPIQSSIQVDASVTNQSSVSKHNPIDKSTENVGRNDVHVVESPAAAESPAANEHVDPTDTCATNTVELDVNDELQLETQQSPGVSRPKGKKVQ</sequence>
<evidence type="ECO:0000313" key="5">
    <source>
        <dbReference type="Proteomes" id="UP000321947"/>
    </source>
</evidence>
<comment type="caution">
    <text evidence="2">The sequence shown here is derived from an EMBL/GenBank/DDBJ whole genome shotgun (WGS) entry which is preliminary data.</text>
</comment>
<protein>
    <recommendedName>
        <fullName evidence="6">Envelope-like protein</fullName>
    </recommendedName>
</protein>
<proteinExistence type="predicted"/>
<dbReference type="EMBL" id="SSTE01019218">
    <property type="protein sequence ID" value="KAA0036773.1"/>
    <property type="molecule type" value="Genomic_DNA"/>
</dbReference>
<dbReference type="Proteomes" id="UP000321947">
    <property type="component" value="Unassembled WGS sequence"/>
</dbReference>
<feature type="compositionally biased region" description="Low complexity" evidence="1">
    <location>
        <begin position="165"/>
        <end position="176"/>
    </location>
</feature>
<dbReference type="EMBL" id="SSTD01020080">
    <property type="protein sequence ID" value="TYJ95841.1"/>
    <property type="molecule type" value="Genomic_DNA"/>
</dbReference>
<dbReference type="Proteomes" id="UP000321393">
    <property type="component" value="Unassembled WGS sequence"/>
</dbReference>
<accession>A0A5A7T1I3</accession>
<evidence type="ECO:0000256" key="1">
    <source>
        <dbReference type="SAM" id="MobiDB-lite"/>
    </source>
</evidence>
<feature type="region of interest" description="Disordered" evidence="1">
    <location>
        <begin position="106"/>
        <end position="184"/>
    </location>
</feature>
<feature type="compositionally biased region" description="Polar residues" evidence="1">
    <location>
        <begin position="134"/>
        <end position="146"/>
    </location>
</feature>
<feature type="region of interest" description="Disordered" evidence="1">
    <location>
        <begin position="23"/>
        <end position="45"/>
    </location>
</feature>
<evidence type="ECO:0008006" key="6">
    <source>
        <dbReference type="Google" id="ProtNLM"/>
    </source>
</evidence>
<feature type="compositionally biased region" description="Polar residues" evidence="1">
    <location>
        <begin position="36"/>
        <end position="45"/>
    </location>
</feature>